<feature type="transmembrane region" description="Helical" evidence="8">
    <location>
        <begin position="168"/>
        <end position="190"/>
    </location>
</feature>
<evidence type="ECO:0000256" key="3">
    <source>
        <dbReference type="ARBA" id="ARBA00022448"/>
    </source>
</evidence>
<protein>
    <submittedName>
        <fullName evidence="9">Iron complex transport system permease protein</fullName>
    </submittedName>
</protein>
<name>A0A7W5AZ20_9BACL</name>
<evidence type="ECO:0000256" key="6">
    <source>
        <dbReference type="ARBA" id="ARBA00022989"/>
    </source>
</evidence>
<dbReference type="GO" id="GO:0005886">
    <property type="term" value="C:plasma membrane"/>
    <property type="evidence" value="ECO:0007669"/>
    <property type="project" value="UniProtKB-SubCell"/>
</dbReference>
<feature type="transmembrane region" description="Helical" evidence="8">
    <location>
        <begin position="255"/>
        <end position="282"/>
    </location>
</feature>
<evidence type="ECO:0000256" key="1">
    <source>
        <dbReference type="ARBA" id="ARBA00004651"/>
    </source>
</evidence>
<evidence type="ECO:0000256" key="5">
    <source>
        <dbReference type="ARBA" id="ARBA00022692"/>
    </source>
</evidence>
<dbReference type="PANTHER" id="PTHR30472">
    <property type="entry name" value="FERRIC ENTEROBACTIN TRANSPORT SYSTEM PERMEASE PROTEIN"/>
    <property type="match status" value="1"/>
</dbReference>
<dbReference type="InterPro" id="IPR037294">
    <property type="entry name" value="ABC_BtuC-like"/>
</dbReference>
<evidence type="ECO:0000256" key="4">
    <source>
        <dbReference type="ARBA" id="ARBA00022475"/>
    </source>
</evidence>
<feature type="transmembrane region" description="Helical" evidence="8">
    <location>
        <begin position="81"/>
        <end position="98"/>
    </location>
</feature>
<feature type="transmembrane region" description="Helical" evidence="8">
    <location>
        <begin position="110"/>
        <end position="129"/>
    </location>
</feature>
<feature type="transmembrane region" description="Helical" evidence="8">
    <location>
        <begin position="210"/>
        <end position="229"/>
    </location>
</feature>
<dbReference type="PANTHER" id="PTHR30472:SF65">
    <property type="entry name" value="SIDEROPHORE TRANSPORT SYSTEM PERMEASE PROTEIN YFIZ-RELATED"/>
    <property type="match status" value="1"/>
</dbReference>
<dbReference type="CDD" id="cd06550">
    <property type="entry name" value="TM_ABC_iron-siderophores_like"/>
    <property type="match status" value="1"/>
</dbReference>
<evidence type="ECO:0000256" key="2">
    <source>
        <dbReference type="ARBA" id="ARBA00007935"/>
    </source>
</evidence>
<comment type="similarity">
    <text evidence="2">Belongs to the binding-protein-dependent transport system permease family. FecCD subfamily.</text>
</comment>
<evidence type="ECO:0000256" key="8">
    <source>
        <dbReference type="SAM" id="Phobius"/>
    </source>
</evidence>
<dbReference type="Proteomes" id="UP000570361">
    <property type="component" value="Unassembled WGS sequence"/>
</dbReference>
<dbReference type="SUPFAM" id="SSF81345">
    <property type="entry name" value="ABC transporter involved in vitamin B12 uptake, BtuC"/>
    <property type="match status" value="1"/>
</dbReference>
<keyword evidence="6 8" id="KW-1133">Transmembrane helix</keyword>
<keyword evidence="10" id="KW-1185">Reference proteome</keyword>
<keyword evidence="3" id="KW-0813">Transport</keyword>
<dbReference type="EMBL" id="JACHXK010000007">
    <property type="protein sequence ID" value="MBB3111353.1"/>
    <property type="molecule type" value="Genomic_DNA"/>
</dbReference>
<dbReference type="FunFam" id="1.10.3470.10:FF:000001">
    <property type="entry name" value="Vitamin B12 ABC transporter permease BtuC"/>
    <property type="match status" value="1"/>
</dbReference>
<sequence>MKTNPERQPAGESKLVHTGKSVLLFGILAAVSAFVLILAMFLAVSFGAKELTLGTVWTAVFRYDASLTTHQIIHGLRLPRVLAAALVGAAFAVAGALMQGVTRNPLADPGILGVNAGAMLIVAVSFAFYPNLPYSALIVLAFSGAVLSTIVIFLLASNGPGMLTPMRLTVAGAVVAALLHSLTTGIAIYFDLSQDLAYWYAGGVAGVKWFQIKLLAPVILVTIIWALALGRPVSLMALGDEVAANLGVKTKRIRLLAMAAALLLAGTAVSAVGPIGFIGLVIPHIARKLVGTDYRFIIPISALLGAVLLVIADLAARTIDPPKELAIGVMVALVGVPFFLYLARSQRRGT</sequence>
<gene>
    <name evidence="9" type="ORF">FHS18_003421</name>
</gene>
<proteinExistence type="inferred from homology"/>
<evidence type="ECO:0000313" key="9">
    <source>
        <dbReference type="EMBL" id="MBB3111353.1"/>
    </source>
</evidence>
<keyword evidence="4" id="KW-1003">Cell membrane</keyword>
<organism evidence="9 10">
    <name type="scientific">Paenibacillus phyllosphaerae</name>
    <dbReference type="NCBI Taxonomy" id="274593"/>
    <lineage>
        <taxon>Bacteria</taxon>
        <taxon>Bacillati</taxon>
        <taxon>Bacillota</taxon>
        <taxon>Bacilli</taxon>
        <taxon>Bacillales</taxon>
        <taxon>Paenibacillaceae</taxon>
        <taxon>Paenibacillus</taxon>
    </lineage>
</organism>
<dbReference type="GO" id="GO:0022857">
    <property type="term" value="F:transmembrane transporter activity"/>
    <property type="evidence" value="ECO:0007669"/>
    <property type="project" value="InterPro"/>
</dbReference>
<keyword evidence="5 8" id="KW-0812">Transmembrane</keyword>
<dbReference type="GO" id="GO:0033214">
    <property type="term" value="P:siderophore-iron import into cell"/>
    <property type="evidence" value="ECO:0007669"/>
    <property type="project" value="TreeGrafter"/>
</dbReference>
<evidence type="ECO:0000313" key="10">
    <source>
        <dbReference type="Proteomes" id="UP000570361"/>
    </source>
</evidence>
<evidence type="ECO:0000256" key="7">
    <source>
        <dbReference type="ARBA" id="ARBA00023136"/>
    </source>
</evidence>
<comment type="caution">
    <text evidence="9">The sequence shown here is derived from an EMBL/GenBank/DDBJ whole genome shotgun (WGS) entry which is preliminary data.</text>
</comment>
<accession>A0A7W5AZ20</accession>
<keyword evidence="7 8" id="KW-0472">Membrane</keyword>
<feature type="transmembrane region" description="Helical" evidence="8">
    <location>
        <begin position="21"/>
        <end position="44"/>
    </location>
</feature>
<feature type="transmembrane region" description="Helical" evidence="8">
    <location>
        <begin position="325"/>
        <end position="343"/>
    </location>
</feature>
<reference evidence="9 10" key="1">
    <citation type="submission" date="2020-08" db="EMBL/GenBank/DDBJ databases">
        <title>Genomic Encyclopedia of Type Strains, Phase III (KMG-III): the genomes of soil and plant-associated and newly described type strains.</title>
        <authorList>
            <person name="Whitman W."/>
        </authorList>
    </citation>
    <scope>NUCLEOTIDE SEQUENCE [LARGE SCALE GENOMIC DNA]</scope>
    <source>
        <strain evidence="9 10">CECT 5862</strain>
    </source>
</reference>
<dbReference type="Gene3D" id="1.10.3470.10">
    <property type="entry name" value="ABC transporter involved in vitamin B12 uptake, BtuC"/>
    <property type="match status" value="1"/>
</dbReference>
<feature type="transmembrane region" description="Helical" evidence="8">
    <location>
        <begin position="135"/>
        <end position="156"/>
    </location>
</feature>
<feature type="transmembrane region" description="Helical" evidence="8">
    <location>
        <begin position="294"/>
        <end position="316"/>
    </location>
</feature>
<dbReference type="InterPro" id="IPR000522">
    <property type="entry name" value="ABC_transptr_permease_BtuC"/>
</dbReference>
<comment type="subcellular location">
    <subcellularLocation>
        <location evidence="1">Cell membrane</location>
        <topology evidence="1">Multi-pass membrane protein</topology>
    </subcellularLocation>
</comment>
<dbReference type="Pfam" id="PF01032">
    <property type="entry name" value="FecCD"/>
    <property type="match status" value="1"/>
</dbReference>
<dbReference type="AlphaFoldDB" id="A0A7W5AZ20"/>